<dbReference type="HAMAP" id="MF_00749">
    <property type="entry name" value="ProQ"/>
    <property type="match status" value="1"/>
</dbReference>
<feature type="compositionally biased region" description="Basic and acidic residues" evidence="5">
    <location>
        <begin position="125"/>
        <end position="141"/>
    </location>
</feature>
<evidence type="ECO:0000256" key="1">
    <source>
        <dbReference type="ARBA" id="ARBA00022490"/>
    </source>
</evidence>
<dbReference type="PANTHER" id="PTHR38106:SF1">
    <property type="entry name" value="RNA CHAPERONE PROQ"/>
    <property type="match status" value="1"/>
</dbReference>
<keyword evidence="1 4" id="KW-0963">Cytoplasm</keyword>
<dbReference type="PANTHER" id="PTHR38106">
    <property type="entry name" value="RNA CHAPERONE PROQ"/>
    <property type="match status" value="1"/>
</dbReference>
<evidence type="ECO:0000256" key="3">
    <source>
        <dbReference type="ARBA" id="ARBA00023186"/>
    </source>
</evidence>
<evidence type="ECO:0000313" key="7">
    <source>
        <dbReference type="EMBL" id="GGW58408.1"/>
    </source>
</evidence>
<comment type="subcellular location">
    <subcellularLocation>
        <location evidence="4">Cytoplasm</location>
    </subcellularLocation>
</comment>
<dbReference type="InterPro" id="IPR023529">
    <property type="entry name" value="ProQ"/>
</dbReference>
<feature type="domain" description="ProQ/FinO" evidence="6">
    <location>
        <begin position="23"/>
        <end position="137"/>
    </location>
</feature>
<proteinExistence type="inferred from homology"/>
<reference evidence="8" key="1">
    <citation type="journal article" date="2019" name="Int. J. Syst. Evol. Microbiol.">
        <title>The Global Catalogue of Microorganisms (GCM) 10K type strain sequencing project: providing services to taxonomists for standard genome sequencing and annotation.</title>
        <authorList>
            <consortium name="The Broad Institute Genomics Platform"/>
            <consortium name="The Broad Institute Genome Sequencing Center for Infectious Disease"/>
            <person name="Wu L."/>
            <person name="Ma J."/>
        </authorList>
    </citation>
    <scope>NUCLEOTIDE SEQUENCE [LARGE SCALE GENOMIC DNA]</scope>
    <source>
        <strain evidence="8">KCTC 23723</strain>
    </source>
</reference>
<dbReference type="InterPro" id="IPR035236">
    <property type="entry name" value="ProQ_C"/>
</dbReference>
<keyword evidence="2 4" id="KW-0694">RNA-binding</keyword>
<evidence type="ECO:0000313" key="8">
    <source>
        <dbReference type="Proteomes" id="UP000634667"/>
    </source>
</evidence>
<comment type="caution">
    <text evidence="7">The sequence shown here is derived from an EMBL/GenBank/DDBJ whole genome shotgun (WGS) entry which is preliminary data.</text>
</comment>
<accession>A0ABQ2WIN7</accession>
<dbReference type="EMBL" id="BMYR01000004">
    <property type="protein sequence ID" value="GGW58408.1"/>
    <property type="molecule type" value="Genomic_DNA"/>
</dbReference>
<dbReference type="InterPro" id="IPR036442">
    <property type="entry name" value="ProQ/FinO_sf"/>
</dbReference>
<keyword evidence="3 4" id="KW-0143">Chaperone</keyword>
<evidence type="ECO:0000256" key="4">
    <source>
        <dbReference type="HAMAP-Rule" id="MF_00749"/>
    </source>
</evidence>
<evidence type="ECO:0000256" key="2">
    <source>
        <dbReference type="ARBA" id="ARBA00022884"/>
    </source>
</evidence>
<dbReference type="RefSeq" id="WP_189481746.1">
    <property type="nucleotide sequence ID" value="NZ_BMYR01000004.1"/>
</dbReference>
<sequence>MTISIAETAETIDTPVLPTTETAKPANVKEVLAFLVSQYPLCFAQDEHIKPLKVGIFQDIAQRLGDDSQISKTQLRQALRVYTSSWRYLDATKEGVSRVDIDGQPAEVIDAQQAEHAAKLLAESKQKAAEKRKARMQEQRAKQPVKAPVAPSDKKRPNKTLVKGSKPVKAAPKAVVPAAKETIATVAPALLTLEPAMLAVGNKVLVKLGQTPMPATIQEVSLPDVTVQLGSGMVIKTRQDSLYQA</sequence>
<dbReference type="SUPFAM" id="SSF48657">
    <property type="entry name" value="FinO-like"/>
    <property type="match status" value="1"/>
</dbReference>
<comment type="function">
    <text evidence="4">RNA chaperone with significant RNA binding, RNA strand exchange and RNA duplexing activities.</text>
</comment>
<protein>
    <recommendedName>
        <fullName evidence="4">RNA chaperone ProQ</fullName>
    </recommendedName>
</protein>
<gene>
    <name evidence="4 7" type="primary">proQ</name>
    <name evidence="7" type="ORF">GCM10008111_13260</name>
</gene>
<dbReference type="NCBIfam" id="NF003434">
    <property type="entry name" value="PRK04950.1"/>
    <property type="match status" value="1"/>
</dbReference>
<dbReference type="Pfam" id="PF17516">
    <property type="entry name" value="ProQ_C"/>
    <property type="match status" value="1"/>
</dbReference>
<dbReference type="Proteomes" id="UP000634667">
    <property type="component" value="Unassembled WGS sequence"/>
</dbReference>
<organism evidence="7 8">
    <name type="scientific">Alishewanella tabrizica</name>
    <dbReference type="NCBI Taxonomy" id="671278"/>
    <lineage>
        <taxon>Bacteria</taxon>
        <taxon>Pseudomonadati</taxon>
        <taxon>Pseudomonadota</taxon>
        <taxon>Gammaproteobacteria</taxon>
        <taxon>Alteromonadales</taxon>
        <taxon>Alteromonadaceae</taxon>
        <taxon>Alishewanella</taxon>
    </lineage>
</organism>
<keyword evidence="8" id="KW-1185">Reference proteome</keyword>
<evidence type="ECO:0000256" key="5">
    <source>
        <dbReference type="SAM" id="MobiDB-lite"/>
    </source>
</evidence>
<name>A0ABQ2WIN7_9ALTE</name>
<dbReference type="Pfam" id="PF04352">
    <property type="entry name" value="ProQ"/>
    <property type="match status" value="1"/>
</dbReference>
<dbReference type="SMART" id="SM00945">
    <property type="entry name" value="ProQ"/>
    <property type="match status" value="1"/>
</dbReference>
<comment type="similarity">
    <text evidence="4">Belongs to the ProQ family.</text>
</comment>
<feature type="region of interest" description="Disordered" evidence="5">
    <location>
        <begin position="125"/>
        <end position="166"/>
    </location>
</feature>
<evidence type="ECO:0000259" key="6">
    <source>
        <dbReference type="SMART" id="SM00945"/>
    </source>
</evidence>
<dbReference type="InterPro" id="IPR016103">
    <property type="entry name" value="ProQ/FinO"/>
</dbReference>
<dbReference type="Gene3D" id="1.10.1710.10">
    <property type="entry name" value="ProQ/FinO domain"/>
    <property type="match status" value="1"/>
</dbReference>